<sequence>MTATQHTQGTHGGEVYRLARTLGVTPDAILDFSSNANSLCDDLTSGILGRISYPYRHYPDTWCSALREVLAEHEQVSPDSILVGNGSSENIFLAIQQLRPQHVVLLSPIFSEYVRACEAFNVPYTLIPCSAANGFACTELELDTLRRTQADLAIICSPNNPACVTYANMTDILHATQAATVLVDNTYSEFLWGLPEYDANRLAVYADMMREGVEVMTVQSFTKFFYCTGVRLGYSVASPDLTERLAKGKTPWTVSAFAEQAGIAFMANMGAYRERLDMMRELRTGFINALQQTGCFMNDRIFAGVNYVTAGLRKPEEAQRVYGALLAQGILVRVCDNIPGMPQGYLRMQVREKSAWLRLTQALQKLV</sequence>
<keyword evidence="2" id="KW-0663">Pyridoxal phosphate</keyword>
<dbReference type="RefSeq" id="WP_174403466.1">
    <property type="nucleotide sequence ID" value="NZ_BLVO01000004.1"/>
</dbReference>
<dbReference type="InterPro" id="IPR015422">
    <property type="entry name" value="PyrdxlP-dep_Trfase_small"/>
</dbReference>
<evidence type="ECO:0000313" key="5">
    <source>
        <dbReference type="Proteomes" id="UP000503840"/>
    </source>
</evidence>
<keyword evidence="5" id="KW-1185">Reference proteome</keyword>
<proteinExistence type="predicted"/>
<evidence type="ECO:0000313" key="4">
    <source>
        <dbReference type="EMBL" id="GFM31757.1"/>
    </source>
</evidence>
<dbReference type="Gene3D" id="3.40.640.10">
    <property type="entry name" value="Type I PLP-dependent aspartate aminotransferase-like (Major domain)"/>
    <property type="match status" value="1"/>
</dbReference>
<accession>A0A7J0BDK6</accession>
<dbReference type="PANTHER" id="PTHR42885:SF1">
    <property type="entry name" value="THREONINE-PHOSPHATE DECARBOXYLASE"/>
    <property type="match status" value="1"/>
</dbReference>
<dbReference type="Proteomes" id="UP000503840">
    <property type="component" value="Unassembled WGS sequence"/>
</dbReference>
<dbReference type="GO" id="GO:0008483">
    <property type="term" value="F:transaminase activity"/>
    <property type="evidence" value="ECO:0007669"/>
    <property type="project" value="UniProtKB-KW"/>
</dbReference>
<feature type="domain" description="Aminotransferase class I/classII large" evidence="3">
    <location>
        <begin position="58"/>
        <end position="350"/>
    </location>
</feature>
<name>A0A7J0BDK6_9BACT</name>
<dbReference type="GO" id="GO:0030170">
    <property type="term" value="F:pyridoxal phosphate binding"/>
    <property type="evidence" value="ECO:0007669"/>
    <property type="project" value="InterPro"/>
</dbReference>
<dbReference type="Gene3D" id="3.90.1150.10">
    <property type="entry name" value="Aspartate Aminotransferase, domain 1"/>
    <property type="match status" value="1"/>
</dbReference>
<dbReference type="PANTHER" id="PTHR42885">
    <property type="entry name" value="HISTIDINOL-PHOSPHATE AMINOTRANSFERASE-RELATED"/>
    <property type="match status" value="1"/>
</dbReference>
<comment type="caution">
    <text evidence="4">The sequence shown here is derived from an EMBL/GenBank/DDBJ whole genome shotgun (WGS) entry which is preliminary data.</text>
</comment>
<reference evidence="4 5" key="1">
    <citation type="submission" date="2020-05" db="EMBL/GenBank/DDBJ databases">
        <title>Draft genome sequence of Desulfovibrio sp. strain HN2T.</title>
        <authorList>
            <person name="Ueno A."/>
            <person name="Tamazawa S."/>
            <person name="Tamamura S."/>
            <person name="Murakami T."/>
            <person name="Kiyama T."/>
            <person name="Inomata H."/>
            <person name="Amano Y."/>
            <person name="Miyakawa K."/>
            <person name="Tamaki H."/>
            <person name="Naganuma T."/>
            <person name="Kaneko K."/>
        </authorList>
    </citation>
    <scope>NUCLEOTIDE SEQUENCE [LARGE SCALE GENOMIC DNA]</scope>
    <source>
        <strain evidence="4 5">HN2</strain>
    </source>
</reference>
<dbReference type="EMBL" id="BLVO01000004">
    <property type="protein sequence ID" value="GFM31757.1"/>
    <property type="molecule type" value="Genomic_DNA"/>
</dbReference>
<dbReference type="AlphaFoldDB" id="A0A7J0BDK6"/>
<dbReference type="CDD" id="cd00609">
    <property type="entry name" value="AAT_like"/>
    <property type="match status" value="1"/>
</dbReference>
<evidence type="ECO:0000256" key="1">
    <source>
        <dbReference type="ARBA" id="ARBA00001933"/>
    </source>
</evidence>
<evidence type="ECO:0000259" key="3">
    <source>
        <dbReference type="Pfam" id="PF00155"/>
    </source>
</evidence>
<dbReference type="InterPro" id="IPR004839">
    <property type="entry name" value="Aminotransferase_I/II_large"/>
</dbReference>
<dbReference type="InterPro" id="IPR015421">
    <property type="entry name" value="PyrdxlP-dep_Trfase_major"/>
</dbReference>
<dbReference type="Pfam" id="PF00155">
    <property type="entry name" value="Aminotran_1_2"/>
    <property type="match status" value="1"/>
</dbReference>
<evidence type="ECO:0000256" key="2">
    <source>
        <dbReference type="ARBA" id="ARBA00022898"/>
    </source>
</evidence>
<organism evidence="4 5">
    <name type="scientific">Desulfovibrio subterraneus</name>
    <dbReference type="NCBI Taxonomy" id="2718620"/>
    <lineage>
        <taxon>Bacteria</taxon>
        <taxon>Pseudomonadati</taxon>
        <taxon>Thermodesulfobacteriota</taxon>
        <taxon>Desulfovibrionia</taxon>
        <taxon>Desulfovibrionales</taxon>
        <taxon>Desulfovibrionaceae</taxon>
        <taxon>Desulfovibrio</taxon>
    </lineage>
</organism>
<gene>
    <name evidence="4" type="ORF">DSM101010T_01220</name>
</gene>
<comment type="cofactor">
    <cofactor evidence="1">
        <name>pyridoxal 5'-phosphate</name>
        <dbReference type="ChEBI" id="CHEBI:597326"/>
    </cofactor>
</comment>
<protein>
    <submittedName>
        <fullName evidence="4">Aminotransferase</fullName>
    </submittedName>
</protein>
<dbReference type="SUPFAM" id="SSF53383">
    <property type="entry name" value="PLP-dependent transferases"/>
    <property type="match status" value="1"/>
</dbReference>
<keyword evidence="4" id="KW-0032">Aminotransferase</keyword>
<keyword evidence="4" id="KW-0808">Transferase</keyword>
<dbReference type="InterPro" id="IPR015424">
    <property type="entry name" value="PyrdxlP-dep_Trfase"/>
</dbReference>